<accession>A0A7I7XE33</accession>
<sequence length="81" mass="8840">MADNNTRLWVFSPTTLTTSDPAGMIGYPDQAQGTNRAFFAHYNDANGHNGHFEFPPTGDHGWSSWGPELAVMSSDLIANVK</sequence>
<name>A0A7I7XE33_9MYCO</name>
<protein>
    <submittedName>
        <fullName evidence="1">Uncharacterized protein</fullName>
    </submittedName>
</protein>
<dbReference type="KEGG" id="mmag:MMAD_16520"/>
<dbReference type="Gene3D" id="3.40.50.1820">
    <property type="entry name" value="alpha/beta hydrolase"/>
    <property type="match status" value="1"/>
</dbReference>
<evidence type="ECO:0000313" key="1">
    <source>
        <dbReference type="EMBL" id="BBZ27357.1"/>
    </source>
</evidence>
<dbReference type="InterPro" id="IPR029058">
    <property type="entry name" value="AB_hydrolase_fold"/>
</dbReference>
<proteinExistence type="predicted"/>
<dbReference type="AlphaFoldDB" id="A0A7I7XE33"/>
<dbReference type="Proteomes" id="UP000466517">
    <property type="component" value="Chromosome"/>
</dbReference>
<evidence type="ECO:0000313" key="2">
    <source>
        <dbReference type="Proteomes" id="UP000466517"/>
    </source>
</evidence>
<gene>
    <name evidence="1" type="ORF">MMAD_16520</name>
</gene>
<reference evidence="1 2" key="1">
    <citation type="journal article" date="2019" name="Emerg. Microbes Infect.">
        <title>Comprehensive subspecies identification of 175 nontuberculous mycobacteria species based on 7547 genomic profiles.</title>
        <authorList>
            <person name="Matsumoto Y."/>
            <person name="Kinjo T."/>
            <person name="Motooka D."/>
            <person name="Nabeya D."/>
            <person name="Jung N."/>
            <person name="Uechi K."/>
            <person name="Horii T."/>
            <person name="Iida T."/>
            <person name="Fujita J."/>
            <person name="Nakamura S."/>
        </authorList>
    </citation>
    <scope>NUCLEOTIDE SEQUENCE [LARGE SCALE GENOMIC DNA]</scope>
    <source>
        <strain evidence="1 2">JCM 13574</strain>
    </source>
</reference>
<keyword evidence="2" id="KW-1185">Reference proteome</keyword>
<organism evidence="1 2">
    <name type="scientific">Mycolicibacterium madagascariense</name>
    <dbReference type="NCBI Taxonomy" id="212765"/>
    <lineage>
        <taxon>Bacteria</taxon>
        <taxon>Bacillati</taxon>
        <taxon>Actinomycetota</taxon>
        <taxon>Actinomycetes</taxon>
        <taxon>Mycobacteriales</taxon>
        <taxon>Mycobacteriaceae</taxon>
        <taxon>Mycolicibacterium</taxon>
    </lineage>
</organism>
<dbReference type="EMBL" id="AP022610">
    <property type="protein sequence ID" value="BBZ27357.1"/>
    <property type="molecule type" value="Genomic_DNA"/>
</dbReference>